<feature type="compositionally biased region" description="Basic and acidic residues" evidence="1">
    <location>
        <begin position="146"/>
        <end position="162"/>
    </location>
</feature>
<dbReference type="EMBL" id="KZ308138">
    <property type="protein sequence ID" value="KAG8222598.1"/>
    <property type="molecule type" value="Genomic_DNA"/>
</dbReference>
<feature type="non-terminal residue" evidence="2">
    <location>
        <position position="181"/>
    </location>
</feature>
<proteinExistence type="predicted"/>
<feature type="region of interest" description="Disordered" evidence="1">
    <location>
        <begin position="135"/>
        <end position="181"/>
    </location>
</feature>
<evidence type="ECO:0000256" key="1">
    <source>
        <dbReference type="SAM" id="MobiDB-lite"/>
    </source>
</evidence>
<dbReference type="Proteomes" id="UP000792457">
    <property type="component" value="Unassembled WGS sequence"/>
</dbReference>
<dbReference type="AlphaFoldDB" id="A0A8K0JYG5"/>
<evidence type="ECO:0000313" key="2">
    <source>
        <dbReference type="EMBL" id="KAG8222598.1"/>
    </source>
</evidence>
<gene>
    <name evidence="2" type="ORF">J437_LFUL002591</name>
</gene>
<evidence type="ECO:0000313" key="3">
    <source>
        <dbReference type="Proteomes" id="UP000792457"/>
    </source>
</evidence>
<reference evidence="2" key="2">
    <citation type="submission" date="2017-10" db="EMBL/GenBank/DDBJ databases">
        <title>Ladona fulva Genome sequencing and assembly.</title>
        <authorList>
            <person name="Murali S."/>
            <person name="Richards S."/>
            <person name="Bandaranaike D."/>
            <person name="Bellair M."/>
            <person name="Blankenburg K."/>
            <person name="Chao H."/>
            <person name="Dinh H."/>
            <person name="Doddapaneni H."/>
            <person name="Dugan-Rocha S."/>
            <person name="Elkadiri S."/>
            <person name="Gnanaolivu R."/>
            <person name="Hernandez B."/>
            <person name="Skinner E."/>
            <person name="Javaid M."/>
            <person name="Lee S."/>
            <person name="Li M."/>
            <person name="Ming W."/>
            <person name="Munidasa M."/>
            <person name="Muniz J."/>
            <person name="Nguyen L."/>
            <person name="Hughes D."/>
            <person name="Osuji N."/>
            <person name="Pu L.-L."/>
            <person name="Puazo M."/>
            <person name="Qu C."/>
            <person name="Quiroz J."/>
            <person name="Raj R."/>
            <person name="Weissenberger G."/>
            <person name="Xin Y."/>
            <person name="Zou X."/>
            <person name="Han Y."/>
            <person name="Worley K."/>
            <person name="Muzny D."/>
            <person name="Gibbs R."/>
        </authorList>
    </citation>
    <scope>NUCLEOTIDE SEQUENCE</scope>
    <source>
        <strain evidence="2">Sampled in the wild</strain>
    </source>
</reference>
<reference evidence="2" key="1">
    <citation type="submission" date="2013-04" db="EMBL/GenBank/DDBJ databases">
        <authorList>
            <person name="Qu J."/>
            <person name="Murali S.C."/>
            <person name="Bandaranaike D."/>
            <person name="Bellair M."/>
            <person name="Blankenburg K."/>
            <person name="Chao H."/>
            <person name="Dinh H."/>
            <person name="Doddapaneni H."/>
            <person name="Downs B."/>
            <person name="Dugan-Rocha S."/>
            <person name="Elkadiri S."/>
            <person name="Gnanaolivu R.D."/>
            <person name="Hernandez B."/>
            <person name="Javaid M."/>
            <person name="Jayaseelan J.C."/>
            <person name="Lee S."/>
            <person name="Li M."/>
            <person name="Ming W."/>
            <person name="Munidasa M."/>
            <person name="Muniz J."/>
            <person name="Nguyen L."/>
            <person name="Ongeri F."/>
            <person name="Osuji N."/>
            <person name="Pu L.-L."/>
            <person name="Puazo M."/>
            <person name="Qu C."/>
            <person name="Quiroz J."/>
            <person name="Raj R."/>
            <person name="Weissenberger G."/>
            <person name="Xin Y."/>
            <person name="Zou X."/>
            <person name="Han Y."/>
            <person name="Richards S."/>
            <person name="Worley K."/>
            <person name="Muzny D."/>
            <person name="Gibbs R."/>
        </authorList>
    </citation>
    <scope>NUCLEOTIDE SEQUENCE</scope>
    <source>
        <strain evidence="2">Sampled in the wild</strain>
    </source>
</reference>
<accession>A0A8K0JYG5</accession>
<name>A0A8K0JYG5_LADFU</name>
<keyword evidence="3" id="KW-1185">Reference proteome</keyword>
<sequence>MGSGSSAVALNFDLTTIPSPTINTRAANAMMQELWSTTFTQSLADSVLAMPLQEHSIPKFEVPFDDDTKAFQDIPNSGEEAKRIEVHQPVKFEIFSDDNAEFKRETNKVAEARDEFSSKTGDENWGLHIPFVAPKDDHEVEEDESKENHCPPDYETPKERRPLAGLLVPSKNIPYKSLDEE</sequence>
<protein>
    <submittedName>
        <fullName evidence="2">Uncharacterized protein</fullName>
    </submittedName>
</protein>
<organism evidence="2 3">
    <name type="scientific">Ladona fulva</name>
    <name type="common">Scarce chaser dragonfly</name>
    <name type="synonym">Libellula fulva</name>
    <dbReference type="NCBI Taxonomy" id="123851"/>
    <lineage>
        <taxon>Eukaryota</taxon>
        <taxon>Metazoa</taxon>
        <taxon>Ecdysozoa</taxon>
        <taxon>Arthropoda</taxon>
        <taxon>Hexapoda</taxon>
        <taxon>Insecta</taxon>
        <taxon>Pterygota</taxon>
        <taxon>Palaeoptera</taxon>
        <taxon>Odonata</taxon>
        <taxon>Epiprocta</taxon>
        <taxon>Anisoptera</taxon>
        <taxon>Libelluloidea</taxon>
        <taxon>Libellulidae</taxon>
        <taxon>Ladona</taxon>
    </lineage>
</organism>
<comment type="caution">
    <text evidence="2">The sequence shown here is derived from an EMBL/GenBank/DDBJ whole genome shotgun (WGS) entry which is preliminary data.</text>
</comment>